<dbReference type="RefSeq" id="WP_125756977.1">
    <property type="nucleotide sequence ID" value="NZ_JBHTOK010000068.1"/>
</dbReference>
<proteinExistence type="predicted"/>
<dbReference type="EMBL" id="JBHTOK010000068">
    <property type="protein sequence ID" value="MFD1441411.1"/>
    <property type="molecule type" value="Genomic_DNA"/>
</dbReference>
<evidence type="ECO:0000313" key="1">
    <source>
        <dbReference type="EMBL" id="MFD1441411.1"/>
    </source>
</evidence>
<dbReference type="Proteomes" id="UP001597212">
    <property type="component" value="Unassembled WGS sequence"/>
</dbReference>
<sequence>MSLYAVKNDEGEWLGVDRNGSDHWQAIHGDIYSGWFSANERASVFGGHVVELVEAPAKVVVSEEEAEMLEQAKCDDDPAESIVGFVNSHDQYDGDGKTEDRLMRAYVNGWTVEKPKRYVLPMPYGANDDDPDNSPYAAVNREYLWGPAWYQGPCVSFKKAREHYSVTQSDIDAAPDWVKAITPVEVKD</sequence>
<protein>
    <submittedName>
        <fullName evidence="1">DUF1642 domain-containing protein</fullName>
    </submittedName>
</protein>
<dbReference type="Pfam" id="PF07852">
    <property type="entry name" value="DUF1642"/>
    <property type="match status" value="1"/>
</dbReference>
<gene>
    <name evidence="1" type="ORF">ACFQ5K_08500</name>
</gene>
<comment type="caution">
    <text evidence="1">The sequence shown here is derived from an EMBL/GenBank/DDBJ whole genome shotgun (WGS) entry which is preliminary data.</text>
</comment>
<dbReference type="InterPro" id="IPR012865">
    <property type="entry name" value="DUF1642"/>
</dbReference>
<accession>A0ABW4CXR7</accession>
<reference evidence="2" key="1">
    <citation type="journal article" date="2019" name="Int. J. Syst. Evol. Microbiol.">
        <title>The Global Catalogue of Microorganisms (GCM) 10K type strain sequencing project: providing services to taxonomists for standard genome sequencing and annotation.</title>
        <authorList>
            <consortium name="The Broad Institute Genomics Platform"/>
            <consortium name="The Broad Institute Genome Sequencing Center for Infectious Disease"/>
            <person name="Wu L."/>
            <person name="Ma J."/>
        </authorList>
    </citation>
    <scope>NUCLEOTIDE SEQUENCE [LARGE SCALE GENOMIC DNA]</scope>
    <source>
        <strain evidence="2">CCM 8912</strain>
    </source>
</reference>
<evidence type="ECO:0000313" key="2">
    <source>
        <dbReference type="Proteomes" id="UP001597212"/>
    </source>
</evidence>
<organism evidence="1 2">
    <name type="scientific">Lacticaseibacillus hegangensis</name>
    <dbReference type="NCBI Taxonomy" id="2486010"/>
    <lineage>
        <taxon>Bacteria</taxon>
        <taxon>Bacillati</taxon>
        <taxon>Bacillota</taxon>
        <taxon>Bacilli</taxon>
        <taxon>Lactobacillales</taxon>
        <taxon>Lactobacillaceae</taxon>
        <taxon>Lacticaseibacillus</taxon>
    </lineage>
</organism>
<keyword evidence="2" id="KW-1185">Reference proteome</keyword>
<name>A0ABW4CXR7_9LACO</name>